<comment type="caution">
    <text evidence="2">The sequence shown here is derived from an EMBL/GenBank/DDBJ whole genome shotgun (WGS) entry which is preliminary data.</text>
</comment>
<proteinExistence type="predicted"/>
<evidence type="ECO:0000259" key="1">
    <source>
        <dbReference type="Pfam" id="PF04389"/>
    </source>
</evidence>
<dbReference type="AlphaFoldDB" id="A0A4Y7RA90"/>
<keyword evidence="2" id="KW-0645">Protease</keyword>
<dbReference type="EMBL" id="QFGA01000002">
    <property type="protein sequence ID" value="TEB05570.1"/>
    <property type="molecule type" value="Genomic_DNA"/>
</dbReference>
<dbReference type="Gene3D" id="3.50.30.30">
    <property type="match status" value="1"/>
</dbReference>
<keyword evidence="2" id="KW-0378">Hydrolase</keyword>
<dbReference type="Proteomes" id="UP000298324">
    <property type="component" value="Unassembled WGS sequence"/>
</dbReference>
<evidence type="ECO:0000313" key="2">
    <source>
        <dbReference type="EMBL" id="TEB05570.1"/>
    </source>
</evidence>
<dbReference type="Gene3D" id="3.40.630.10">
    <property type="entry name" value="Zn peptidases"/>
    <property type="match status" value="1"/>
</dbReference>
<dbReference type="Pfam" id="PF04389">
    <property type="entry name" value="Peptidase_M28"/>
    <property type="match status" value="1"/>
</dbReference>
<dbReference type="EC" id="3.4.11.6" evidence="2"/>
<evidence type="ECO:0000313" key="3">
    <source>
        <dbReference type="Proteomes" id="UP000298324"/>
    </source>
</evidence>
<sequence length="398" mass="44074">MANFNQKGYVEHCINRLSVEIGARPADSLGHLAAADFIAGEMKMAGFDVVLQKYPCPDWRDFYSELTVGGKRVPAAVNTFSPSCDVEAKLVPVSSIEDLSRLDVTNNSAVVYGDIASSSFLPKNFDRRYYVVESQDRFMELLENMKPGAIITVNHYDRPRPVLLEDSELSIPSVTVSRQDGLFVVQNAGLKGRLKIVSARRESYGSNVIGRRPGNSGKKIVICAHYDTNPATPGAMDNAAGISALLLIGRYLKQVETKHNIEFVAYGGEDSWFPGDALYTKEYPPQNTAAAINIDGIGFKETQTSITFFGCPEKLQDNIMNTAKRYGDFVSGQFYESDHGFFWPLGITTLAFTSNEVMGLLGKITHTENDTPDILDNRKIEQTATLIRDVILMLEQKR</sequence>
<dbReference type="PANTHER" id="PTHR12147">
    <property type="entry name" value="METALLOPEPTIDASE M28 FAMILY MEMBER"/>
    <property type="match status" value="1"/>
</dbReference>
<keyword evidence="2" id="KW-0031">Aminopeptidase</keyword>
<accession>A0A4Y7RA90</accession>
<protein>
    <submittedName>
        <fullName evidence="2">Aminopeptidase YwaD</fullName>
        <ecNumber evidence="2">3.4.11.6</ecNumber>
    </submittedName>
</protein>
<name>A0A4Y7RA90_9FIRM</name>
<organism evidence="2 3">
    <name type="scientific">Pelotomaculum schinkii</name>
    <dbReference type="NCBI Taxonomy" id="78350"/>
    <lineage>
        <taxon>Bacteria</taxon>
        <taxon>Bacillati</taxon>
        <taxon>Bacillota</taxon>
        <taxon>Clostridia</taxon>
        <taxon>Eubacteriales</taxon>
        <taxon>Desulfotomaculaceae</taxon>
        <taxon>Pelotomaculum</taxon>
    </lineage>
</organism>
<feature type="domain" description="Peptidase M28" evidence="1">
    <location>
        <begin position="207"/>
        <end position="390"/>
    </location>
</feature>
<dbReference type="GO" id="GO:0008235">
    <property type="term" value="F:metalloexopeptidase activity"/>
    <property type="evidence" value="ECO:0007669"/>
    <property type="project" value="InterPro"/>
</dbReference>
<dbReference type="SUPFAM" id="SSF53187">
    <property type="entry name" value="Zn-dependent exopeptidases"/>
    <property type="match status" value="1"/>
</dbReference>
<gene>
    <name evidence="2" type="primary">ywaD</name>
    <name evidence="2" type="ORF">Psch_02611</name>
</gene>
<reference evidence="2 3" key="1">
    <citation type="journal article" date="2018" name="Environ. Microbiol.">
        <title>Novel energy conservation strategies and behaviour of Pelotomaculum schinkii driving syntrophic propionate catabolism.</title>
        <authorList>
            <person name="Hidalgo-Ahumada C.A.P."/>
            <person name="Nobu M.K."/>
            <person name="Narihiro T."/>
            <person name="Tamaki H."/>
            <person name="Liu W.T."/>
            <person name="Kamagata Y."/>
            <person name="Stams A.J.M."/>
            <person name="Imachi H."/>
            <person name="Sousa D.Z."/>
        </authorList>
    </citation>
    <scope>NUCLEOTIDE SEQUENCE [LARGE SCALE GENOMIC DNA]</scope>
    <source>
        <strain evidence="2 3">HH</strain>
    </source>
</reference>
<dbReference type="GO" id="GO:0004177">
    <property type="term" value="F:aminopeptidase activity"/>
    <property type="evidence" value="ECO:0007669"/>
    <property type="project" value="UniProtKB-KW"/>
</dbReference>
<keyword evidence="3" id="KW-1185">Reference proteome</keyword>
<dbReference type="GO" id="GO:0006508">
    <property type="term" value="P:proteolysis"/>
    <property type="evidence" value="ECO:0007669"/>
    <property type="project" value="InterPro"/>
</dbReference>
<dbReference type="InterPro" id="IPR007484">
    <property type="entry name" value="Peptidase_M28"/>
</dbReference>
<dbReference type="PANTHER" id="PTHR12147:SF26">
    <property type="entry name" value="PEPTIDASE M28 DOMAIN-CONTAINING PROTEIN"/>
    <property type="match status" value="1"/>
</dbReference>
<dbReference type="InterPro" id="IPR045175">
    <property type="entry name" value="M28_fam"/>
</dbReference>
<dbReference type="RefSeq" id="WP_190240570.1">
    <property type="nucleotide sequence ID" value="NZ_QFGA01000002.1"/>
</dbReference>